<organism evidence="3 4">
    <name type="scientific">Bifidobacterium gallicum DSM 20093 = LMG 11596</name>
    <dbReference type="NCBI Taxonomy" id="561180"/>
    <lineage>
        <taxon>Bacteria</taxon>
        <taxon>Bacillati</taxon>
        <taxon>Actinomycetota</taxon>
        <taxon>Actinomycetes</taxon>
        <taxon>Bifidobacteriales</taxon>
        <taxon>Bifidobacteriaceae</taxon>
        <taxon>Bifidobacterium</taxon>
    </lineage>
</organism>
<feature type="transmembrane region" description="Helical" evidence="2">
    <location>
        <begin position="100"/>
        <end position="123"/>
    </location>
</feature>
<feature type="transmembrane region" description="Helical" evidence="2">
    <location>
        <begin position="135"/>
        <end position="165"/>
    </location>
</feature>
<comment type="caution">
    <text evidence="3">The sequence shown here is derived from an EMBL/GenBank/DDBJ whole genome shotgun (WGS) entry which is preliminary data.</text>
</comment>
<dbReference type="AlphaFoldDB" id="A0A087AKH0"/>
<protein>
    <recommendedName>
        <fullName evidence="5">Zinc-ribbon domain-containing protein</fullName>
    </recommendedName>
</protein>
<dbReference type="Proteomes" id="UP000029074">
    <property type="component" value="Unassembled WGS sequence"/>
</dbReference>
<accession>A0A087AKH0</accession>
<reference evidence="3 4" key="1">
    <citation type="submission" date="2014-03" db="EMBL/GenBank/DDBJ databases">
        <title>Genomics of Bifidobacteria.</title>
        <authorList>
            <person name="Ventura M."/>
            <person name="Milani C."/>
            <person name="Lugli G.A."/>
        </authorList>
    </citation>
    <scope>NUCLEOTIDE SEQUENCE [LARGE SCALE GENOMIC DNA]</scope>
    <source>
        <strain evidence="3 4">LMG 11596</strain>
    </source>
</reference>
<feature type="compositionally biased region" description="Polar residues" evidence="1">
    <location>
        <begin position="61"/>
        <end position="73"/>
    </location>
</feature>
<sequence length="284" mass="30257">MTASCLHCGAMVNDQSASCPSCGMPVTPAAAMAPPAATMTAQAPAASTAPSQPTPMPQTAVSDNNATANVNSGNEPPTLGELFINWWIAAMKSPSQRYQVPAWFSFAPVAALMVILTLLQLIGSTNITVLGVFSLLFGWILIVYAIIGAMVLATILITGSANFLVVQMKFAQAASMLSPVLVTAMVVRGLAWLVRFWGAFSNALFTISGVIIAVVLMIMMLIPVRYCATLETAPRQRFTLDGFWKWLIGIAILFVLLWIANYVTTAIIAQAQIYVSALTGLGMY</sequence>
<gene>
    <name evidence="3" type="ORF">BGLCM_0863</name>
</gene>
<evidence type="ECO:0000256" key="2">
    <source>
        <dbReference type="SAM" id="Phobius"/>
    </source>
</evidence>
<evidence type="ECO:0000256" key="1">
    <source>
        <dbReference type="SAM" id="MobiDB-lite"/>
    </source>
</evidence>
<feature type="region of interest" description="Disordered" evidence="1">
    <location>
        <begin position="41"/>
        <end position="73"/>
    </location>
</feature>
<keyword evidence="4" id="KW-1185">Reference proteome</keyword>
<dbReference type="EMBL" id="JGYW01000004">
    <property type="protein sequence ID" value="KFI59270.1"/>
    <property type="molecule type" value="Genomic_DNA"/>
</dbReference>
<evidence type="ECO:0000313" key="3">
    <source>
        <dbReference type="EMBL" id="KFI59270.1"/>
    </source>
</evidence>
<evidence type="ECO:0000313" key="4">
    <source>
        <dbReference type="Proteomes" id="UP000029074"/>
    </source>
</evidence>
<evidence type="ECO:0008006" key="5">
    <source>
        <dbReference type="Google" id="ProtNLM"/>
    </source>
</evidence>
<proteinExistence type="predicted"/>
<feature type="transmembrane region" description="Helical" evidence="2">
    <location>
        <begin position="243"/>
        <end position="260"/>
    </location>
</feature>
<feature type="compositionally biased region" description="Low complexity" evidence="1">
    <location>
        <begin position="41"/>
        <end position="51"/>
    </location>
</feature>
<keyword evidence="2" id="KW-0812">Transmembrane</keyword>
<keyword evidence="2" id="KW-1133">Transmembrane helix</keyword>
<keyword evidence="2" id="KW-0472">Membrane</keyword>
<name>A0A087AKH0_9BIFI</name>
<feature type="transmembrane region" description="Helical" evidence="2">
    <location>
        <begin position="177"/>
        <end position="197"/>
    </location>
</feature>
<feature type="transmembrane region" description="Helical" evidence="2">
    <location>
        <begin position="203"/>
        <end position="222"/>
    </location>
</feature>